<feature type="compositionally biased region" description="Basic and acidic residues" evidence="1">
    <location>
        <begin position="54"/>
        <end position="65"/>
    </location>
</feature>
<reference evidence="2 3" key="1">
    <citation type="submission" date="2017-08" db="EMBL/GenBank/DDBJ databases">
        <authorList>
            <person name="de Groot N.N."/>
        </authorList>
    </citation>
    <scope>NUCLEOTIDE SEQUENCE [LARGE SCALE GENOMIC DNA]</scope>
    <source>
        <strain evidence="2 3">JC228</strain>
    </source>
</reference>
<dbReference type="RefSeq" id="WP_097158592.1">
    <property type="nucleotide sequence ID" value="NZ_JBEPMQ010000010.1"/>
</dbReference>
<name>A0A285CUG3_9BACI</name>
<feature type="compositionally biased region" description="Basic and acidic residues" evidence="1">
    <location>
        <begin position="1"/>
        <end position="21"/>
    </location>
</feature>
<feature type="region of interest" description="Disordered" evidence="1">
    <location>
        <begin position="1"/>
        <end position="72"/>
    </location>
</feature>
<dbReference type="Proteomes" id="UP000219546">
    <property type="component" value="Unassembled WGS sequence"/>
</dbReference>
<proteinExistence type="predicted"/>
<evidence type="ECO:0000313" key="2">
    <source>
        <dbReference type="EMBL" id="SNX70583.1"/>
    </source>
</evidence>
<dbReference type="EMBL" id="OAOP01000004">
    <property type="protein sequence ID" value="SNX70583.1"/>
    <property type="molecule type" value="Genomic_DNA"/>
</dbReference>
<organism evidence="2 3">
    <name type="scientific">Bacillus oleivorans</name>
    <dbReference type="NCBI Taxonomy" id="1448271"/>
    <lineage>
        <taxon>Bacteria</taxon>
        <taxon>Bacillati</taxon>
        <taxon>Bacillota</taxon>
        <taxon>Bacilli</taxon>
        <taxon>Bacillales</taxon>
        <taxon>Bacillaceae</taxon>
        <taxon>Bacillus</taxon>
    </lineage>
</organism>
<keyword evidence="3" id="KW-1185">Reference proteome</keyword>
<dbReference type="OrthoDB" id="2971589at2"/>
<sequence>MPDREPNVESANHPDTKKESIISDPGSHQLGVIVSANKLEPKQENNPLHLSGKTNDKMEDFERLMRGNPAGE</sequence>
<evidence type="ECO:0000256" key="1">
    <source>
        <dbReference type="SAM" id="MobiDB-lite"/>
    </source>
</evidence>
<gene>
    <name evidence="2" type="ORF">SAMN05877753_104192</name>
</gene>
<protein>
    <submittedName>
        <fullName evidence="2">Uncharacterized protein</fullName>
    </submittedName>
</protein>
<dbReference type="AlphaFoldDB" id="A0A285CUG3"/>
<accession>A0A285CUG3</accession>
<evidence type="ECO:0000313" key="3">
    <source>
        <dbReference type="Proteomes" id="UP000219546"/>
    </source>
</evidence>